<dbReference type="AlphaFoldDB" id="A0A7G2CVM5"/>
<feature type="transmembrane region" description="Helical" evidence="1">
    <location>
        <begin position="146"/>
        <end position="167"/>
    </location>
</feature>
<keyword evidence="1" id="KW-1133">Transmembrane helix</keyword>
<dbReference type="VEuPathDB" id="TriTrypDB:ADEAN_000990600"/>
<organism evidence="2 3">
    <name type="scientific">Angomonas deanei</name>
    <dbReference type="NCBI Taxonomy" id="59799"/>
    <lineage>
        <taxon>Eukaryota</taxon>
        <taxon>Discoba</taxon>
        <taxon>Euglenozoa</taxon>
        <taxon>Kinetoplastea</taxon>
        <taxon>Metakinetoplastina</taxon>
        <taxon>Trypanosomatida</taxon>
        <taxon>Trypanosomatidae</taxon>
        <taxon>Strigomonadinae</taxon>
        <taxon>Angomonas</taxon>
    </lineage>
</organism>
<keyword evidence="1" id="KW-0812">Transmembrane</keyword>
<accession>A0A7G2CVM5</accession>
<protein>
    <submittedName>
        <fullName evidence="2">Uncharacterized protein</fullName>
    </submittedName>
</protein>
<name>A0A7G2CVM5_9TRYP</name>
<keyword evidence="1" id="KW-0472">Membrane</keyword>
<evidence type="ECO:0000313" key="2">
    <source>
        <dbReference type="EMBL" id="CAD2222362.1"/>
    </source>
</evidence>
<keyword evidence="3" id="KW-1185">Reference proteome</keyword>
<proteinExistence type="predicted"/>
<dbReference type="Proteomes" id="UP000515908">
    <property type="component" value="Chromosome 25"/>
</dbReference>
<evidence type="ECO:0000256" key="1">
    <source>
        <dbReference type="SAM" id="Phobius"/>
    </source>
</evidence>
<evidence type="ECO:0000313" key="3">
    <source>
        <dbReference type="Proteomes" id="UP000515908"/>
    </source>
</evidence>
<dbReference type="EMBL" id="LR877169">
    <property type="protein sequence ID" value="CAD2222362.1"/>
    <property type="molecule type" value="Genomic_DNA"/>
</dbReference>
<sequence>MSSMLISCKGPVEGELHLSVSTNNAVGSFIVGLNESHKEGYILFRLRVRESSMLFSKTYGLLGGSEKQNVISLHSSSDIVDKPNASTIRIEFVHVTNAEAATLLSQPALERDVCRPFFQAPGVLTYDVKLFFTVAEAGKKENPAKATAIAVGVFSVVAVLVGVAIGYSRIARQLS</sequence>
<reference evidence="2 3" key="1">
    <citation type="submission" date="2020-08" db="EMBL/GenBank/DDBJ databases">
        <authorList>
            <person name="Newling K."/>
            <person name="Davey J."/>
            <person name="Forrester S."/>
        </authorList>
    </citation>
    <scope>NUCLEOTIDE SEQUENCE [LARGE SCALE GENOMIC DNA]</scope>
    <source>
        <strain evidence="3">Crithidia deanei Carvalho (ATCC PRA-265)</strain>
    </source>
</reference>
<gene>
    <name evidence="2" type="ORF">ADEAN_000990600</name>
</gene>